<dbReference type="AlphaFoldDB" id="H2TYM5"/>
<dbReference type="HOGENOM" id="CLU_017892_1_0_1"/>
<dbReference type="STRING" id="31033.ENSTRUP00000029784"/>
<dbReference type="OMA" id="MDEINRH"/>
<dbReference type="InParanoid" id="H2TYM5"/>
<reference evidence="11 12" key="1">
    <citation type="journal article" date="2011" name="Genome Biol. Evol.">
        <title>Integration of the genetic map and genome assembly of fugu facilitates insights into distinct features of genome evolution in teleosts and mammals.</title>
        <authorList>
            <person name="Kai W."/>
            <person name="Kikuchi K."/>
            <person name="Tohari S."/>
            <person name="Chew A.K."/>
            <person name="Tay A."/>
            <person name="Fujiwara A."/>
            <person name="Hosoya S."/>
            <person name="Suetake H."/>
            <person name="Naruse K."/>
            <person name="Brenner S."/>
            <person name="Suzuki Y."/>
            <person name="Venkatesh B."/>
        </authorList>
    </citation>
    <scope>NUCLEOTIDE SEQUENCE [LARGE SCALE GENOMIC DNA]</scope>
</reference>
<accession>H2TYM5</accession>
<evidence type="ECO:0000256" key="4">
    <source>
        <dbReference type="ARBA" id="ARBA00022989"/>
    </source>
</evidence>
<keyword evidence="3" id="KW-0732">Signal</keyword>
<evidence type="ECO:0000256" key="9">
    <source>
        <dbReference type="SAM" id="Phobius"/>
    </source>
</evidence>
<dbReference type="PANTHER" id="PTHR23037">
    <property type="entry name" value="CYTOKINE RECEPTOR"/>
    <property type="match status" value="1"/>
</dbReference>
<dbReference type="GeneTree" id="ENSGT00940000154851"/>
<proteinExistence type="predicted"/>
<evidence type="ECO:0000313" key="12">
    <source>
        <dbReference type="Proteomes" id="UP000005226"/>
    </source>
</evidence>
<feature type="compositionally biased region" description="Polar residues" evidence="8">
    <location>
        <begin position="505"/>
        <end position="517"/>
    </location>
</feature>
<evidence type="ECO:0000256" key="7">
    <source>
        <dbReference type="ARBA" id="ARBA00023180"/>
    </source>
</evidence>
<keyword evidence="7" id="KW-0325">Glycoprotein</keyword>
<dbReference type="InterPro" id="IPR036116">
    <property type="entry name" value="FN3_sf"/>
</dbReference>
<reference evidence="11" key="2">
    <citation type="submission" date="2025-08" db="UniProtKB">
        <authorList>
            <consortium name="Ensembl"/>
        </authorList>
    </citation>
    <scope>IDENTIFICATION</scope>
</reference>
<dbReference type="InterPro" id="IPR013783">
    <property type="entry name" value="Ig-like_fold"/>
</dbReference>
<dbReference type="Proteomes" id="UP000005226">
    <property type="component" value="Chromosome 8"/>
</dbReference>
<name>H2TYM5_TAKRU</name>
<comment type="subcellular location">
    <subcellularLocation>
        <location evidence="1">Membrane</location>
        <topology evidence="1">Single-pass type I membrane protein</topology>
    </subcellularLocation>
</comment>
<keyword evidence="6" id="KW-0675">Receptor</keyword>
<dbReference type="Gene3D" id="2.60.40.10">
    <property type="entry name" value="Immunoglobulins"/>
    <property type="match status" value="2"/>
</dbReference>
<evidence type="ECO:0000256" key="1">
    <source>
        <dbReference type="ARBA" id="ARBA00004479"/>
    </source>
</evidence>
<dbReference type="PANTHER" id="PTHR23037:SF46">
    <property type="entry name" value="INTERLEUKIN 5 RECEPTOR SUBUNIT ALPHA"/>
    <property type="match status" value="1"/>
</dbReference>
<dbReference type="Ensembl" id="ENSTRUT00000029901.3">
    <property type="protein sequence ID" value="ENSTRUP00000029784.3"/>
    <property type="gene ID" value="ENSTRUG00000011796.3"/>
</dbReference>
<evidence type="ECO:0000256" key="6">
    <source>
        <dbReference type="ARBA" id="ARBA00023170"/>
    </source>
</evidence>
<dbReference type="InterPro" id="IPR003961">
    <property type="entry name" value="FN3_dom"/>
</dbReference>
<keyword evidence="5 9" id="KW-0472">Membrane</keyword>
<evidence type="ECO:0000256" key="3">
    <source>
        <dbReference type="ARBA" id="ARBA00022729"/>
    </source>
</evidence>
<evidence type="ECO:0000313" key="11">
    <source>
        <dbReference type="Ensembl" id="ENSTRUP00000029784.3"/>
    </source>
</evidence>
<evidence type="ECO:0000259" key="10">
    <source>
        <dbReference type="PROSITE" id="PS50853"/>
    </source>
</evidence>
<gene>
    <name evidence="11" type="primary">LOC101079667</name>
</gene>
<keyword evidence="12" id="KW-1185">Reference proteome</keyword>
<keyword evidence="4 9" id="KW-1133">Transmembrane helix</keyword>
<sequence length="530" mass="58685">MNFIRLLDVSSMNPPTVFGLGLTGSGRMARWLLLICILAQGGRSRMESRDADIEEKLNHAGGAAIRPDISKCRSRNMEHFNCWWRPLGNLTEGEATYVLTYSIEKGPKQECPDYRTAGPNSCHFDSSHTTVWNVYCMKVTAVTATQNYTSQQHCLDVADIVETEAPVNLTYELSDVGGDETGHNALLTWKYPEPGDLQYGWITLVYELQYRRVTEAENWKVKPSLWETHLELLSLPVGDYVVRVRCRSKNSQLWSKWSSAVLMSIPSRPSAGKLLVQVLVAGLGIGTVLVITFGIIPQSKRIKDYFLPPIPKPRIIGINPLLLKKGNLDEINIHLSSFHNYRPPSYTEEVWEPVNEDKICLTLQDRTDHGAAGDAESGRLMAPCNLEPVGASQEFLAQSPTSYQQSVSPHCFTLSSQLSPPWPGVEGASPQGAAYTVLEQLGPQGDDADAATKKRSLQDFYTCVQLMNESGEVHLVPCLPPECCQDLRPVPCSREKKEKMADYQLRTNSGEAESSGSADPLVSLAVDNQG</sequence>
<protein>
    <recommendedName>
        <fullName evidence="10">Fibronectin type-III domain-containing protein</fullName>
    </recommendedName>
</protein>
<dbReference type="PROSITE" id="PS50853">
    <property type="entry name" value="FN3"/>
    <property type="match status" value="1"/>
</dbReference>
<dbReference type="Pfam" id="PF09067">
    <property type="entry name" value="EpoR_lig-bind"/>
    <property type="match status" value="1"/>
</dbReference>
<dbReference type="InterPro" id="IPR015152">
    <property type="entry name" value="Growth/epo_recpt_lig-bind"/>
</dbReference>
<dbReference type="SUPFAM" id="SSF49265">
    <property type="entry name" value="Fibronectin type III"/>
    <property type="match status" value="2"/>
</dbReference>
<keyword evidence="2 9" id="KW-0812">Transmembrane</keyword>
<dbReference type="eggNOG" id="ENOG502RW51">
    <property type="taxonomic scope" value="Eukaryota"/>
</dbReference>
<feature type="region of interest" description="Disordered" evidence="8">
    <location>
        <begin position="503"/>
        <end position="530"/>
    </location>
</feature>
<feature type="transmembrane region" description="Helical" evidence="9">
    <location>
        <begin position="274"/>
        <end position="296"/>
    </location>
</feature>
<dbReference type="GO" id="GO:0009897">
    <property type="term" value="C:external side of plasma membrane"/>
    <property type="evidence" value="ECO:0007669"/>
    <property type="project" value="TreeGrafter"/>
</dbReference>
<reference evidence="11" key="3">
    <citation type="submission" date="2025-09" db="UniProtKB">
        <authorList>
            <consortium name="Ensembl"/>
        </authorList>
    </citation>
    <scope>IDENTIFICATION</scope>
</reference>
<evidence type="ECO:0000256" key="5">
    <source>
        <dbReference type="ARBA" id="ARBA00023136"/>
    </source>
</evidence>
<evidence type="ECO:0000256" key="8">
    <source>
        <dbReference type="SAM" id="MobiDB-lite"/>
    </source>
</evidence>
<dbReference type="GO" id="GO:0004896">
    <property type="term" value="F:cytokine receptor activity"/>
    <property type="evidence" value="ECO:0007669"/>
    <property type="project" value="TreeGrafter"/>
</dbReference>
<feature type="domain" description="Fibronectin type-III" evidence="10">
    <location>
        <begin position="165"/>
        <end position="268"/>
    </location>
</feature>
<evidence type="ECO:0000256" key="2">
    <source>
        <dbReference type="ARBA" id="ARBA00022692"/>
    </source>
</evidence>
<organism evidence="11 12">
    <name type="scientific">Takifugu rubripes</name>
    <name type="common">Japanese pufferfish</name>
    <name type="synonym">Fugu rubripes</name>
    <dbReference type="NCBI Taxonomy" id="31033"/>
    <lineage>
        <taxon>Eukaryota</taxon>
        <taxon>Metazoa</taxon>
        <taxon>Chordata</taxon>
        <taxon>Craniata</taxon>
        <taxon>Vertebrata</taxon>
        <taxon>Euteleostomi</taxon>
        <taxon>Actinopterygii</taxon>
        <taxon>Neopterygii</taxon>
        <taxon>Teleostei</taxon>
        <taxon>Neoteleostei</taxon>
        <taxon>Acanthomorphata</taxon>
        <taxon>Eupercaria</taxon>
        <taxon>Tetraodontiformes</taxon>
        <taxon>Tetradontoidea</taxon>
        <taxon>Tetraodontidae</taxon>
        <taxon>Takifugu</taxon>
    </lineage>
</organism>